<dbReference type="InterPro" id="IPR013437">
    <property type="entry name" value="FtsW"/>
</dbReference>
<evidence type="ECO:0000313" key="9">
    <source>
        <dbReference type="Proteomes" id="UP000186156"/>
    </source>
</evidence>
<feature type="transmembrane region" description="Helical" evidence="7">
    <location>
        <begin position="171"/>
        <end position="188"/>
    </location>
</feature>
<dbReference type="PANTHER" id="PTHR30474">
    <property type="entry name" value="CELL CYCLE PROTEIN"/>
    <property type="match status" value="1"/>
</dbReference>
<dbReference type="NCBIfam" id="TIGR02615">
    <property type="entry name" value="spoVE"/>
    <property type="match status" value="1"/>
</dbReference>
<comment type="subcellular location">
    <subcellularLocation>
        <location evidence="1">Cell membrane</location>
        <topology evidence="1">Multi-pass membrane protein</topology>
    </subcellularLocation>
</comment>
<keyword evidence="9" id="KW-1185">Reference proteome</keyword>
<evidence type="ECO:0000256" key="1">
    <source>
        <dbReference type="ARBA" id="ARBA00004651"/>
    </source>
</evidence>
<keyword evidence="4" id="KW-0133">Cell shape</keyword>
<dbReference type="Pfam" id="PF01098">
    <property type="entry name" value="FTSW_RODA_SPOVE"/>
    <property type="match status" value="1"/>
</dbReference>
<feature type="transmembrane region" description="Helical" evidence="7">
    <location>
        <begin position="195"/>
        <end position="215"/>
    </location>
</feature>
<dbReference type="PANTHER" id="PTHR30474:SF13">
    <property type="entry name" value="STAGE V SPORULATION PROTEIN E"/>
    <property type="match status" value="1"/>
</dbReference>
<dbReference type="NCBIfam" id="TIGR02614">
    <property type="entry name" value="ftsW"/>
    <property type="match status" value="1"/>
</dbReference>
<dbReference type="InterPro" id="IPR001182">
    <property type="entry name" value="FtsW/RodA"/>
</dbReference>
<sequence>MFPSMPVSRNRSPGSSPDFTLIGVILLLLAFGVTMVHSASSVISSTRFQDPFYFSKRQLLWALIGVGLMVWLSRVDYHVWRRHAPKIALASYAMLVLVLVVGVNRGGSKAWLGIGSLGIQPSEFAKLGLVMFLAHLLAESKDRMHSFWRGFVPPMGLALVAVGLIMLEPDLGQSVVIMGTTLIMLFVAGTRWSHLAALFGMGLVGFAGLVAMAPYRMDRIYAFLDPWKYPLGKGYQIIQSLYALGSGGILGLGLGHSRQKFLYLPEPQTDFIFSIVGEELGLLGTASVLLLFAVLLWRGIRTALYAPDDFGTLLATGITGMIAVQVLINIGVVTGSIPATGITLPFISYGGSSLTLLLSGVGILLNISKQAGMVE</sequence>
<evidence type="ECO:0000256" key="7">
    <source>
        <dbReference type="SAM" id="Phobius"/>
    </source>
</evidence>
<proteinExistence type="predicted"/>
<dbReference type="GO" id="GO:0032153">
    <property type="term" value="C:cell division site"/>
    <property type="evidence" value="ECO:0007669"/>
    <property type="project" value="TreeGrafter"/>
</dbReference>
<dbReference type="GO" id="GO:0008360">
    <property type="term" value="P:regulation of cell shape"/>
    <property type="evidence" value="ECO:0007669"/>
    <property type="project" value="UniProtKB-KW"/>
</dbReference>
<evidence type="ECO:0000256" key="4">
    <source>
        <dbReference type="ARBA" id="ARBA00022960"/>
    </source>
</evidence>
<name>A0A1N7NPF0_9BACL</name>
<keyword evidence="5 7" id="KW-1133">Transmembrane helix</keyword>
<keyword evidence="6 7" id="KW-0472">Membrane</keyword>
<feature type="transmembrane region" description="Helical" evidence="7">
    <location>
        <begin position="87"/>
        <end position="104"/>
    </location>
</feature>
<feature type="transmembrane region" description="Helical" evidence="7">
    <location>
        <begin position="280"/>
        <end position="300"/>
    </location>
</feature>
<gene>
    <name evidence="8" type="ORF">SAMN05421799_10976</name>
</gene>
<dbReference type="GO" id="GO:0051301">
    <property type="term" value="P:cell division"/>
    <property type="evidence" value="ECO:0007669"/>
    <property type="project" value="InterPro"/>
</dbReference>
<dbReference type="Proteomes" id="UP000186156">
    <property type="component" value="Unassembled WGS sequence"/>
</dbReference>
<feature type="transmembrane region" description="Helical" evidence="7">
    <location>
        <begin position="312"/>
        <end position="334"/>
    </location>
</feature>
<dbReference type="EMBL" id="FTOO01000009">
    <property type="protein sequence ID" value="SIT00204.1"/>
    <property type="molecule type" value="Genomic_DNA"/>
</dbReference>
<keyword evidence="3 7" id="KW-0812">Transmembrane</keyword>
<dbReference type="AlphaFoldDB" id="A0A1N7NPF0"/>
<evidence type="ECO:0000256" key="5">
    <source>
        <dbReference type="ARBA" id="ARBA00022989"/>
    </source>
</evidence>
<reference evidence="9" key="1">
    <citation type="submission" date="2017-01" db="EMBL/GenBank/DDBJ databases">
        <authorList>
            <person name="Varghese N."/>
            <person name="Submissions S."/>
        </authorList>
    </citation>
    <scope>NUCLEOTIDE SEQUENCE [LARGE SCALE GENOMIC DNA]</scope>
    <source>
        <strain evidence="9">DSM 16176</strain>
    </source>
</reference>
<evidence type="ECO:0000256" key="3">
    <source>
        <dbReference type="ARBA" id="ARBA00022692"/>
    </source>
</evidence>
<dbReference type="GO" id="GO:0015648">
    <property type="term" value="F:lipid-linked peptidoglycan transporter activity"/>
    <property type="evidence" value="ECO:0007669"/>
    <property type="project" value="TreeGrafter"/>
</dbReference>
<dbReference type="STRING" id="252246.SAMN05421799_10976"/>
<protein>
    <submittedName>
        <fullName evidence="8">Spore cortex peptidoglycan biosynthesis regulator SpoVE</fullName>
    </submittedName>
</protein>
<dbReference type="InterPro" id="IPR013438">
    <property type="entry name" value="SpoVE"/>
</dbReference>
<accession>A0A1N7NPF0</accession>
<evidence type="ECO:0000256" key="6">
    <source>
        <dbReference type="ARBA" id="ARBA00023136"/>
    </source>
</evidence>
<feature type="transmembrane region" description="Helical" evidence="7">
    <location>
        <begin position="146"/>
        <end position="165"/>
    </location>
</feature>
<evidence type="ECO:0000256" key="2">
    <source>
        <dbReference type="ARBA" id="ARBA00022475"/>
    </source>
</evidence>
<organism evidence="8 9">
    <name type="scientific">Alicyclobacillus vulcanalis</name>
    <dbReference type="NCBI Taxonomy" id="252246"/>
    <lineage>
        <taxon>Bacteria</taxon>
        <taxon>Bacillati</taxon>
        <taxon>Bacillota</taxon>
        <taxon>Bacilli</taxon>
        <taxon>Bacillales</taxon>
        <taxon>Alicyclobacillaceae</taxon>
        <taxon>Alicyclobacillus</taxon>
    </lineage>
</organism>
<feature type="transmembrane region" description="Helical" evidence="7">
    <location>
        <begin position="58"/>
        <end position="75"/>
    </location>
</feature>
<feature type="transmembrane region" description="Helical" evidence="7">
    <location>
        <begin position="346"/>
        <end position="367"/>
    </location>
</feature>
<dbReference type="GO" id="GO:0005886">
    <property type="term" value="C:plasma membrane"/>
    <property type="evidence" value="ECO:0007669"/>
    <property type="project" value="UniProtKB-SubCell"/>
</dbReference>
<dbReference type="GO" id="GO:0009252">
    <property type="term" value="P:peptidoglycan biosynthetic process"/>
    <property type="evidence" value="ECO:0007669"/>
    <property type="project" value="InterPro"/>
</dbReference>
<feature type="transmembrane region" description="Helical" evidence="7">
    <location>
        <begin position="110"/>
        <end position="134"/>
    </location>
</feature>
<evidence type="ECO:0000313" key="8">
    <source>
        <dbReference type="EMBL" id="SIT00204.1"/>
    </source>
</evidence>
<keyword evidence="2" id="KW-1003">Cell membrane</keyword>